<protein>
    <submittedName>
        <fullName evidence="2">SnoaL-like domain-containing protein</fullName>
    </submittedName>
</protein>
<feature type="domain" description="SnoaL-like" evidence="1">
    <location>
        <begin position="13"/>
        <end position="132"/>
    </location>
</feature>
<dbReference type="Pfam" id="PF13577">
    <property type="entry name" value="SnoaL_4"/>
    <property type="match status" value="1"/>
</dbReference>
<name>A0AB34FV62_9HYPO</name>
<proteinExistence type="predicted"/>
<organism evidence="2 3">
    <name type="scientific">Purpureocillium lavendulum</name>
    <dbReference type="NCBI Taxonomy" id="1247861"/>
    <lineage>
        <taxon>Eukaryota</taxon>
        <taxon>Fungi</taxon>
        <taxon>Dikarya</taxon>
        <taxon>Ascomycota</taxon>
        <taxon>Pezizomycotina</taxon>
        <taxon>Sordariomycetes</taxon>
        <taxon>Hypocreomycetidae</taxon>
        <taxon>Hypocreales</taxon>
        <taxon>Ophiocordycipitaceae</taxon>
        <taxon>Purpureocillium</taxon>
    </lineage>
</organism>
<evidence type="ECO:0000259" key="1">
    <source>
        <dbReference type="Pfam" id="PF13577"/>
    </source>
</evidence>
<dbReference type="Proteomes" id="UP001163105">
    <property type="component" value="Unassembled WGS sequence"/>
</dbReference>
<dbReference type="Gene3D" id="3.10.450.50">
    <property type="match status" value="1"/>
</dbReference>
<evidence type="ECO:0000313" key="2">
    <source>
        <dbReference type="EMBL" id="KAJ6442536.1"/>
    </source>
</evidence>
<dbReference type="SUPFAM" id="SSF54427">
    <property type="entry name" value="NTF2-like"/>
    <property type="match status" value="1"/>
</dbReference>
<dbReference type="AlphaFoldDB" id="A0AB34FV62"/>
<reference evidence="2" key="1">
    <citation type="submission" date="2023-01" db="EMBL/GenBank/DDBJ databases">
        <title>The growth and conidiation of Purpureocillium lavendulum are regulated by nitrogen source and histone H3K14 acetylation.</title>
        <authorList>
            <person name="Tang P."/>
            <person name="Han J."/>
            <person name="Zhang C."/>
            <person name="Tang P."/>
            <person name="Qi F."/>
            <person name="Zhang K."/>
            <person name="Liang L."/>
        </authorList>
    </citation>
    <scope>NUCLEOTIDE SEQUENCE</scope>
    <source>
        <strain evidence="2">YMF1.00683</strain>
    </source>
</reference>
<evidence type="ECO:0000313" key="3">
    <source>
        <dbReference type="Proteomes" id="UP001163105"/>
    </source>
</evidence>
<gene>
    <name evidence="2" type="ORF">O9K51_03711</name>
</gene>
<comment type="caution">
    <text evidence="2">The sequence shown here is derived from an EMBL/GenBank/DDBJ whole genome shotgun (WGS) entry which is preliminary data.</text>
</comment>
<accession>A0AB34FV62</accession>
<dbReference type="EMBL" id="JAQHRD010000003">
    <property type="protein sequence ID" value="KAJ6442536.1"/>
    <property type="molecule type" value="Genomic_DNA"/>
</dbReference>
<keyword evidence="3" id="KW-1185">Reference proteome</keyword>
<sequence length="204" mass="22827">MPSPSKLDRFVTEWEISSLLTRERYYRDTAQWQKLRACFHPDAASTSIKITWFNGDVNGFVAGSEKMAGGGSTSTHSICPVEIHVHGDKALSESTGSIMARFQHGGASYDCTSYARFVSRLQRVDGDWKMLTLEAIYERDTIQPSFPGVPSAPPLDIKTGRESYKCLGWLLSQKGFNVDQGLPGTDLPKSVQSFMEEHSQWLRQ</sequence>
<dbReference type="InterPro" id="IPR032710">
    <property type="entry name" value="NTF2-like_dom_sf"/>
</dbReference>
<dbReference type="InterPro" id="IPR037401">
    <property type="entry name" value="SnoaL-like"/>
</dbReference>